<name>A0A076FVZ8_NOTEU</name>
<dbReference type="InterPro" id="IPR000779">
    <property type="entry name" value="IL-2"/>
</dbReference>
<dbReference type="Gene3D" id="1.20.1250.10">
    <property type="match status" value="1"/>
</dbReference>
<dbReference type="PRINTS" id="PR00265">
    <property type="entry name" value="INTERLEUKIN2"/>
</dbReference>
<reference evidence="2" key="1">
    <citation type="submission" date="2014-06" db="EMBL/GenBank/DDBJ databases">
        <title>Gene organisation and expressed sequence data of marsupial Interleukin-2 suggests similarity of structure and function with other mammals.</title>
        <authorList>
            <person name="Young L.J."/>
            <person name="Gurr J."/>
            <person name="Morris K."/>
            <person name="Flenady S."/>
            <person name="Belov K."/>
        </authorList>
    </citation>
    <scope>NUCLEOTIDE SEQUENCE</scope>
</reference>
<dbReference type="SMR" id="A0A076FVZ8"/>
<feature type="signal peptide" evidence="1">
    <location>
        <begin position="1"/>
        <end position="20"/>
    </location>
</feature>
<dbReference type="Pfam" id="PF00715">
    <property type="entry name" value="IL2"/>
    <property type="match status" value="1"/>
</dbReference>
<keyword evidence="1" id="KW-0732">Signal</keyword>
<feature type="chain" id="PRO_5009025087" description="Interleukin-2" evidence="1">
    <location>
        <begin position="21"/>
        <end position="139"/>
    </location>
</feature>
<dbReference type="InterPro" id="IPR009079">
    <property type="entry name" value="4_helix_cytokine-like_core"/>
</dbReference>
<comment type="similarity">
    <text evidence="1">Belongs to the IL-2 family.</text>
</comment>
<dbReference type="AlphaFoldDB" id="A0A076FVZ8"/>
<dbReference type="GO" id="GO:0002250">
    <property type="term" value="P:adaptive immune response"/>
    <property type="evidence" value="ECO:0007669"/>
    <property type="project" value="UniProtKB-KW"/>
</dbReference>
<organism evidence="2">
    <name type="scientific">Notamacropus eugenii</name>
    <name type="common">Tammar wallaby</name>
    <name type="synonym">Macropus eugenii</name>
    <dbReference type="NCBI Taxonomy" id="9315"/>
    <lineage>
        <taxon>Eukaryota</taxon>
        <taxon>Metazoa</taxon>
        <taxon>Chordata</taxon>
        <taxon>Craniata</taxon>
        <taxon>Vertebrata</taxon>
        <taxon>Euteleostomi</taxon>
        <taxon>Mammalia</taxon>
        <taxon>Metatheria</taxon>
        <taxon>Diprotodontia</taxon>
        <taxon>Macropodidae</taxon>
        <taxon>Notamacropus</taxon>
    </lineage>
</organism>
<evidence type="ECO:0000313" key="2">
    <source>
        <dbReference type="EMBL" id="AII23403.1"/>
    </source>
</evidence>
<dbReference type="GO" id="GO:0005615">
    <property type="term" value="C:extracellular space"/>
    <property type="evidence" value="ECO:0007669"/>
    <property type="project" value="UniProtKB-KW"/>
</dbReference>
<keyword evidence="1" id="KW-0391">Immunity</keyword>
<dbReference type="SMART" id="SM00189">
    <property type="entry name" value="IL2"/>
    <property type="match status" value="1"/>
</dbReference>
<keyword evidence="1" id="KW-0964">Secreted</keyword>
<comment type="function">
    <text evidence="1">Cytokine produced by activated CD4-positive helper T-cells and to a lesser extend activated CD8-positive T-cells and natural killer (NK) cells that plays pivotal roles in the immune response and tolerance. Binds to a receptor complex composed of either the high-affinity trimeric IL-2R (IL2RA/CD25, IL2RB/CD122 and IL2RG/CD132) or the low-affinity dimeric IL-2R (IL2RB and IL2RG). Interaction with the receptor leads to oligomerization and conformation changes in the IL-2R subunits resulting in downstream signaling starting with phosphorylation of JAK1 and JAK3. In turn, JAK1 and JAK3 phosphorylate the receptor to form a docking site leading to the phosphorylation of several substrates including STAT5. This process leads to activation of several pathways including STAT, phosphoinositide-3-kinase/PI3K and mitogen-activated protein kinase/MAPK pathways. Functions as a T-cell growth factor and can increase NK-cell cytolytic activity as well. Promotes strong proliferation of activated B-cells and subsequently immunoglobulin production. Plays a pivotal role in regulating the adaptive immune system by controlling the survival and proliferation of regulatory T-cells, which are required for the maintenance of immune tolerance. Moreover, participates in the differentiation and homeostasis of effector T-cell subsets, including Th1, Th2, Th17 as well as memory CD8-positive T-cells.</text>
</comment>
<dbReference type="PANTHER" id="PTHR48487">
    <property type="entry name" value="INTERLEUKIN-2"/>
    <property type="match status" value="1"/>
</dbReference>
<comment type="subcellular location">
    <subcellularLocation>
        <location evidence="1">Secreted</location>
    </subcellularLocation>
</comment>
<keyword evidence="1" id="KW-0202">Cytokine</keyword>
<dbReference type="SUPFAM" id="SSF47266">
    <property type="entry name" value="4-helical cytokines"/>
    <property type="match status" value="1"/>
</dbReference>
<evidence type="ECO:0000256" key="1">
    <source>
        <dbReference type="RuleBase" id="RU363134"/>
    </source>
</evidence>
<sequence length="139" mass="15802">MNKVPLLSCIALTLVLVANGAPTLPPPTTVLQYLLRDLMEVQNKLKIVSERMKKYELYIPSNTSSIENLQCFTKELNPVAGALKYESKDAQNIQEYINNINVTVNSLMGPEITQCHYASKMRIEGFFKEFVSVCQRFMH</sequence>
<keyword evidence="1" id="KW-1064">Adaptive immunity</keyword>
<protein>
    <recommendedName>
        <fullName evidence="1">Interleukin-2</fullName>
        <shortName evidence="1">IL-2</shortName>
    </recommendedName>
</protein>
<dbReference type="EMBL" id="KM057837">
    <property type="protein sequence ID" value="AII23403.1"/>
    <property type="molecule type" value="mRNA"/>
</dbReference>
<dbReference type="GO" id="GO:0008083">
    <property type="term" value="F:growth factor activity"/>
    <property type="evidence" value="ECO:0007669"/>
    <property type="project" value="UniProtKB-KW"/>
</dbReference>
<proteinExistence type="evidence at transcript level"/>
<dbReference type="GO" id="GO:0005125">
    <property type="term" value="F:cytokine activity"/>
    <property type="evidence" value="ECO:0007669"/>
    <property type="project" value="UniProtKB-KW"/>
</dbReference>
<dbReference type="GO" id="GO:0005134">
    <property type="term" value="F:interleukin-2 receptor binding"/>
    <property type="evidence" value="ECO:0007669"/>
    <property type="project" value="InterPro"/>
</dbReference>
<keyword evidence="1" id="KW-0339">Growth factor</keyword>
<keyword evidence="1" id="KW-1015">Disulfide bond</keyword>
<dbReference type="PANTHER" id="PTHR48487:SF1">
    <property type="entry name" value="INTERLEUKIN-2"/>
    <property type="match status" value="1"/>
</dbReference>
<accession>A0A076FVZ8</accession>
<gene>
    <name evidence="2" type="primary">IL-2</name>
    <name evidence="1" type="synonym">IL2</name>
</gene>